<keyword evidence="3" id="KW-0614">Plasmid</keyword>
<dbReference type="InterPro" id="IPR029058">
    <property type="entry name" value="AB_hydrolase_fold"/>
</dbReference>
<dbReference type="Pfam" id="PF12146">
    <property type="entry name" value="Hydrolase_4"/>
    <property type="match status" value="1"/>
</dbReference>
<keyword evidence="3" id="KW-0645">Protease</keyword>
<dbReference type="InterPro" id="IPR017208">
    <property type="entry name" value="UCP037442_abhydr"/>
</dbReference>
<dbReference type="Gene3D" id="3.40.50.1820">
    <property type="entry name" value="alpha/beta hydrolase"/>
    <property type="match status" value="1"/>
</dbReference>
<dbReference type="EMBL" id="CP022516">
    <property type="protein sequence ID" value="ASO08361.1"/>
    <property type="molecule type" value="Genomic_DNA"/>
</dbReference>
<reference evidence="3 4" key="1">
    <citation type="submission" date="2017-07" db="EMBL/GenBank/DDBJ databases">
        <title>Genome Sequence of Arenibacter algicola Strain SMS7 Isolated from a culture of the Diatom Skeletonema marinoi.</title>
        <authorList>
            <person name="Topel M."/>
            <person name="Pinder M.I.M."/>
            <person name="Johansson O.N."/>
            <person name="Kourtchenko O."/>
            <person name="Godhe A."/>
            <person name="Clarke A.K."/>
        </authorList>
    </citation>
    <scope>NUCLEOTIDE SEQUENCE [LARGE SCALE GENOMIC DNA]</scope>
    <source>
        <strain evidence="3 4">SMS7</strain>
        <plasmid evidence="4">Plasmid psms7</plasmid>
    </source>
</reference>
<dbReference type="Proteomes" id="UP000204551">
    <property type="component" value="Plasmid pSMS7"/>
</dbReference>
<geneLocation type="plasmid" evidence="4">
    <name>psms7</name>
</geneLocation>
<evidence type="ECO:0000259" key="2">
    <source>
        <dbReference type="Pfam" id="PF12146"/>
    </source>
</evidence>
<dbReference type="KEGG" id="aalg:AREALGSMS7_04986"/>
<evidence type="ECO:0000313" key="4">
    <source>
        <dbReference type="Proteomes" id="UP000204551"/>
    </source>
</evidence>
<organism evidence="3 4">
    <name type="scientific">Arenibacter algicola</name>
    <dbReference type="NCBI Taxonomy" id="616991"/>
    <lineage>
        <taxon>Bacteria</taxon>
        <taxon>Pseudomonadati</taxon>
        <taxon>Bacteroidota</taxon>
        <taxon>Flavobacteriia</taxon>
        <taxon>Flavobacteriales</taxon>
        <taxon>Flavobacteriaceae</taxon>
        <taxon>Arenibacter</taxon>
    </lineage>
</organism>
<feature type="transmembrane region" description="Helical" evidence="1">
    <location>
        <begin position="150"/>
        <end position="167"/>
    </location>
</feature>
<sequence length="280" mass="32739">MQSNQILLRTAKGHFISVTMYGKRQTKSILVINSATGVKQHFYAKFAMFVAQQGIAVMTYDYHGIFQSLDRDIRKIESNASDWAKVDMEEILLYIKQEYPEAKITVMGHSIGGQMIGLAKTALSVDKIILVTAQNGYWGYWKGFGKLRMLFNWYILFPILTKVFGYMPSKKIMGMENLPQRVAEQWCRWCRHPHYLFGDEFIKNKYYNKITMPLTAISVSDDRFAPKQAIDWMTDQYNKATIKRIHWNPKDFNVKEIGHFGLFRSKFRETAWPLILDEIM</sequence>
<evidence type="ECO:0000313" key="3">
    <source>
        <dbReference type="EMBL" id="ASO08361.1"/>
    </source>
</evidence>
<dbReference type="InterPro" id="IPR022742">
    <property type="entry name" value="Hydrolase_4"/>
</dbReference>
<feature type="domain" description="Serine aminopeptidase S33" evidence="2">
    <location>
        <begin position="26"/>
        <end position="117"/>
    </location>
</feature>
<dbReference type="RefSeq" id="WP_093980726.1">
    <property type="nucleotide sequence ID" value="NZ_CP022516.1"/>
</dbReference>
<evidence type="ECO:0000256" key="1">
    <source>
        <dbReference type="SAM" id="Phobius"/>
    </source>
</evidence>
<keyword evidence="1" id="KW-0812">Transmembrane</keyword>
<keyword evidence="1" id="KW-0472">Membrane</keyword>
<dbReference type="PIRSF" id="PIRSF037442">
    <property type="entry name" value="UCP037442_abhydr"/>
    <property type="match status" value="1"/>
</dbReference>
<name>A0A221V5J8_9FLAO</name>
<keyword evidence="3" id="KW-0378">Hydrolase</keyword>
<dbReference type="GO" id="GO:0004177">
    <property type="term" value="F:aminopeptidase activity"/>
    <property type="evidence" value="ECO:0007669"/>
    <property type="project" value="UniProtKB-KW"/>
</dbReference>
<keyword evidence="3" id="KW-0031">Aminopeptidase</keyword>
<accession>A0A221V5J8</accession>
<dbReference type="AlphaFoldDB" id="A0A221V5J8"/>
<keyword evidence="1" id="KW-1133">Transmembrane helix</keyword>
<dbReference type="SUPFAM" id="SSF53474">
    <property type="entry name" value="alpha/beta-Hydrolases"/>
    <property type="match status" value="1"/>
</dbReference>
<gene>
    <name evidence="3" type="ORF">AREALGSMS7_04986</name>
</gene>
<proteinExistence type="predicted"/>
<protein>
    <submittedName>
        <fullName evidence="3">Serine aminopeptidase, S33</fullName>
    </submittedName>
</protein>